<dbReference type="EMBL" id="SNXE01000001">
    <property type="protein sequence ID" value="TDP13345.1"/>
    <property type="molecule type" value="Genomic_DNA"/>
</dbReference>
<evidence type="ECO:0000313" key="2">
    <source>
        <dbReference type="Proteomes" id="UP000295357"/>
    </source>
</evidence>
<evidence type="ECO:0000313" key="1">
    <source>
        <dbReference type="EMBL" id="TDP13345.1"/>
    </source>
</evidence>
<dbReference type="Proteomes" id="UP000295357">
    <property type="component" value="Unassembled WGS sequence"/>
</dbReference>
<organism evidence="1 2">
    <name type="scientific">Roseateles asaccharophilus</name>
    <dbReference type="NCBI Taxonomy" id="582607"/>
    <lineage>
        <taxon>Bacteria</taxon>
        <taxon>Pseudomonadati</taxon>
        <taxon>Pseudomonadota</taxon>
        <taxon>Betaproteobacteria</taxon>
        <taxon>Burkholderiales</taxon>
        <taxon>Sphaerotilaceae</taxon>
        <taxon>Roseateles</taxon>
    </lineage>
</organism>
<comment type="caution">
    <text evidence="1">The sequence shown here is derived from an EMBL/GenBank/DDBJ whole genome shotgun (WGS) entry which is preliminary data.</text>
</comment>
<gene>
    <name evidence="1" type="ORF">DFR39_101820</name>
</gene>
<dbReference type="Gene3D" id="3.30.450.20">
    <property type="entry name" value="PAS domain"/>
    <property type="match status" value="1"/>
</dbReference>
<reference evidence="1 2" key="1">
    <citation type="submission" date="2019-03" db="EMBL/GenBank/DDBJ databases">
        <title>Genomic Encyclopedia of Type Strains, Phase IV (KMG-IV): sequencing the most valuable type-strain genomes for metagenomic binning, comparative biology and taxonomic classification.</title>
        <authorList>
            <person name="Goeker M."/>
        </authorList>
    </citation>
    <scope>NUCLEOTIDE SEQUENCE [LARGE SCALE GENOMIC DNA]</scope>
    <source>
        <strain evidence="1 2">DSM 25082</strain>
    </source>
</reference>
<accession>A0A4R6NE70</accession>
<evidence type="ECO:0008006" key="3">
    <source>
        <dbReference type="Google" id="ProtNLM"/>
    </source>
</evidence>
<dbReference type="InterPro" id="IPR035965">
    <property type="entry name" value="PAS-like_dom_sf"/>
</dbReference>
<sequence>MQAERERDLLLQFAGVGIVYVRQRMLLRCNERYAEIFGYPNPQHIEGCSALEIYPSEADYKQLGAEAYPRLAEGGQLQV</sequence>
<proteinExistence type="predicted"/>
<name>A0A4R6NE70_9BURK</name>
<keyword evidence="2" id="KW-1185">Reference proteome</keyword>
<dbReference type="SUPFAM" id="SSF55785">
    <property type="entry name" value="PYP-like sensor domain (PAS domain)"/>
    <property type="match status" value="1"/>
</dbReference>
<dbReference type="AlphaFoldDB" id="A0A4R6NE70"/>
<protein>
    <recommendedName>
        <fullName evidence="3">PAS domain-containing protein</fullName>
    </recommendedName>
</protein>
<dbReference type="RefSeq" id="WP_246030663.1">
    <property type="nucleotide sequence ID" value="NZ_JAUFPJ010000001.1"/>
</dbReference>